<dbReference type="InterPro" id="IPR008551">
    <property type="entry name" value="TANGO2"/>
</dbReference>
<name>A0ABP0V4B4_9BRYO</name>
<protein>
    <submittedName>
        <fullName evidence="1">Uncharacterized protein</fullName>
    </submittedName>
</protein>
<accession>A0ABP0V4B4</accession>
<keyword evidence="2" id="KW-1185">Reference proteome</keyword>
<reference evidence="1" key="1">
    <citation type="submission" date="2024-02" db="EMBL/GenBank/DDBJ databases">
        <authorList>
            <consortium name="ELIXIR-Norway"/>
            <consortium name="Elixir Norway"/>
        </authorList>
    </citation>
    <scope>NUCLEOTIDE SEQUENCE</scope>
</reference>
<proteinExistence type="predicted"/>
<evidence type="ECO:0000313" key="1">
    <source>
        <dbReference type="EMBL" id="CAK9237364.1"/>
    </source>
</evidence>
<dbReference type="PANTHER" id="PTHR17985:SF8">
    <property type="entry name" value="TRANSPORT AND GOLGI ORGANIZATION PROTEIN 2 HOMOLOG"/>
    <property type="match status" value="1"/>
</dbReference>
<dbReference type="Proteomes" id="UP001497512">
    <property type="component" value="Chromosome 9"/>
</dbReference>
<gene>
    <name evidence="1" type="ORF">CSSPTR1EN2_LOCUS23666</name>
</gene>
<dbReference type="EMBL" id="OZ019901">
    <property type="protein sequence ID" value="CAK9237364.1"/>
    <property type="molecule type" value="Genomic_DNA"/>
</dbReference>
<dbReference type="Pfam" id="PF05742">
    <property type="entry name" value="TANGO2"/>
    <property type="match status" value="1"/>
</dbReference>
<evidence type="ECO:0000313" key="2">
    <source>
        <dbReference type="Proteomes" id="UP001497512"/>
    </source>
</evidence>
<organism evidence="1 2">
    <name type="scientific">Sphagnum troendelagicum</name>
    <dbReference type="NCBI Taxonomy" id="128251"/>
    <lineage>
        <taxon>Eukaryota</taxon>
        <taxon>Viridiplantae</taxon>
        <taxon>Streptophyta</taxon>
        <taxon>Embryophyta</taxon>
        <taxon>Bryophyta</taxon>
        <taxon>Sphagnophytina</taxon>
        <taxon>Sphagnopsida</taxon>
        <taxon>Sphagnales</taxon>
        <taxon>Sphagnaceae</taxon>
        <taxon>Sphagnum</taxon>
    </lineage>
</organism>
<dbReference type="PANTHER" id="PTHR17985">
    <property type="entry name" value="SER/THR-RICH PROTEIN T10 IN DGCR REGION"/>
    <property type="match status" value="1"/>
</dbReference>
<sequence length="271" mass="30424">MCIAFWVLDAHPVYKFLLALNRDEFHSRPTLPVHRWPGQEEILGGQDAKEGGTWLAVSETGRVAFLTNFREPRGMEMGLVSRGQLPILFLKGTKTPAEYLEDVASKTEDYAGFNLVVADLTTGDMACISNRPQGSPIQIKKVSPGVHCLSNANLDSPWPKALLGRQKLENLLLEYQDQPIPEDRIINDVLNDRTQAEVWALPKTGVAIEWEHKLSSIFVDCEHGDGHYGTRSMAVISVYKTGEANFYEKYLVDGVWKDHNFAFQIPSNNTH</sequence>